<feature type="non-terminal residue" evidence="1">
    <location>
        <position position="97"/>
    </location>
</feature>
<comment type="caution">
    <text evidence="1">The sequence shown here is derived from an EMBL/GenBank/DDBJ whole genome shotgun (WGS) entry which is preliminary data.</text>
</comment>
<evidence type="ECO:0000313" key="2">
    <source>
        <dbReference type="Proteomes" id="UP000789525"/>
    </source>
</evidence>
<name>A0ACA9K3R4_9GLOM</name>
<dbReference type="Proteomes" id="UP000789525">
    <property type="component" value="Unassembled WGS sequence"/>
</dbReference>
<gene>
    <name evidence="1" type="ORF">ACOLOM_LOCUS730</name>
</gene>
<dbReference type="EMBL" id="CAJVPT010000782">
    <property type="protein sequence ID" value="CAG8450358.1"/>
    <property type="molecule type" value="Genomic_DNA"/>
</dbReference>
<sequence>MNSRAIVLAVEIQHHREFVFPPPQQDNPESILPLLTRHGIQRSGRPYQGFHLFSVNFSVKARGLGEEDDFLIRKAANHFWNTSTRNEKLEYSILAKQ</sequence>
<organism evidence="1 2">
    <name type="scientific">Acaulospora colombiana</name>
    <dbReference type="NCBI Taxonomy" id="27376"/>
    <lineage>
        <taxon>Eukaryota</taxon>
        <taxon>Fungi</taxon>
        <taxon>Fungi incertae sedis</taxon>
        <taxon>Mucoromycota</taxon>
        <taxon>Glomeromycotina</taxon>
        <taxon>Glomeromycetes</taxon>
        <taxon>Diversisporales</taxon>
        <taxon>Acaulosporaceae</taxon>
        <taxon>Acaulospora</taxon>
    </lineage>
</organism>
<reference evidence="1" key="1">
    <citation type="submission" date="2021-06" db="EMBL/GenBank/DDBJ databases">
        <authorList>
            <person name="Kallberg Y."/>
            <person name="Tangrot J."/>
            <person name="Rosling A."/>
        </authorList>
    </citation>
    <scope>NUCLEOTIDE SEQUENCE</scope>
    <source>
        <strain evidence="1">CL356</strain>
    </source>
</reference>
<evidence type="ECO:0000313" key="1">
    <source>
        <dbReference type="EMBL" id="CAG8450358.1"/>
    </source>
</evidence>
<protein>
    <submittedName>
        <fullName evidence="1">610_t:CDS:1</fullName>
    </submittedName>
</protein>
<keyword evidence="2" id="KW-1185">Reference proteome</keyword>
<proteinExistence type="predicted"/>
<accession>A0ACA9K3R4</accession>